<feature type="domain" description="PAC" evidence="14">
    <location>
        <begin position="937"/>
        <end position="989"/>
    </location>
</feature>
<dbReference type="Gene3D" id="2.10.70.100">
    <property type="match status" value="1"/>
</dbReference>
<dbReference type="PRINTS" id="PR00344">
    <property type="entry name" value="BCTRLSENSOR"/>
</dbReference>
<organism evidence="15 16">
    <name type="scientific">Desulfosarcina widdelii</name>
    <dbReference type="NCBI Taxonomy" id="947919"/>
    <lineage>
        <taxon>Bacteria</taxon>
        <taxon>Pseudomonadati</taxon>
        <taxon>Thermodesulfobacteriota</taxon>
        <taxon>Desulfobacteria</taxon>
        <taxon>Desulfobacterales</taxon>
        <taxon>Desulfosarcinaceae</taxon>
        <taxon>Desulfosarcina</taxon>
    </lineage>
</organism>
<dbReference type="SMART" id="SM00388">
    <property type="entry name" value="HisKA"/>
    <property type="match status" value="1"/>
</dbReference>
<dbReference type="InterPro" id="IPR001610">
    <property type="entry name" value="PAC"/>
</dbReference>
<evidence type="ECO:0000259" key="14">
    <source>
        <dbReference type="PROSITE" id="PS50113"/>
    </source>
</evidence>
<dbReference type="SUPFAM" id="SSF55874">
    <property type="entry name" value="ATPase domain of HSP90 chaperone/DNA topoisomerase II/histidine kinase"/>
    <property type="match status" value="1"/>
</dbReference>
<keyword evidence="16" id="KW-1185">Reference proteome</keyword>
<dbReference type="SUPFAM" id="SSF47384">
    <property type="entry name" value="Homodimeric domain of signal transducing histidine kinase"/>
    <property type="match status" value="1"/>
</dbReference>
<evidence type="ECO:0000313" key="15">
    <source>
        <dbReference type="EMBL" id="BBO75389.1"/>
    </source>
</evidence>
<keyword evidence="8" id="KW-0418">Kinase</keyword>
<feature type="domain" description="PAS" evidence="13">
    <location>
        <begin position="498"/>
        <end position="559"/>
    </location>
</feature>
<evidence type="ECO:0000256" key="7">
    <source>
        <dbReference type="ARBA" id="ARBA00022692"/>
    </source>
</evidence>
<dbReference type="Pfam" id="PF08448">
    <property type="entry name" value="PAS_4"/>
    <property type="match status" value="1"/>
</dbReference>
<keyword evidence="6" id="KW-0808">Transferase</keyword>
<evidence type="ECO:0000256" key="4">
    <source>
        <dbReference type="ARBA" id="ARBA00022475"/>
    </source>
</evidence>
<dbReference type="NCBIfam" id="TIGR00229">
    <property type="entry name" value="sensory_box"/>
    <property type="match status" value="4"/>
</dbReference>
<keyword evidence="10 11" id="KW-0472">Membrane</keyword>
<dbReference type="InterPro" id="IPR003661">
    <property type="entry name" value="HisK_dim/P_dom"/>
</dbReference>
<dbReference type="InterPro" id="IPR035965">
    <property type="entry name" value="PAS-like_dom_sf"/>
</dbReference>
<dbReference type="SMART" id="SM00086">
    <property type="entry name" value="PAC"/>
    <property type="match status" value="5"/>
</dbReference>
<dbReference type="InterPro" id="IPR005467">
    <property type="entry name" value="His_kinase_dom"/>
</dbReference>
<evidence type="ECO:0000256" key="2">
    <source>
        <dbReference type="ARBA" id="ARBA00004651"/>
    </source>
</evidence>
<dbReference type="Pfam" id="PF08447">
    <property type="entry name" value="PAS_3"/>
    <property type="match status" value="1"/>
</dbReference>
<dbReference type="SMART" id="SM00387">
    <property type="entry name" value="HATPase_c"/>
    <property type="match status" value="1"/>
</dbReference>
<dbReference type="InterPro" id="IPR013656">
    <property type="entry name" value="PAS_4"/>
</dbReference>
<feature type="transmembrane region" description="Helical" evidence="11">
    <location>
        <begin position="281"/>
        <end position="303"/>
    </location>
</feature>
<accession>A0A5K7Z589</accession>
<feature type="domain" description="PAC" evidence="14">
    <location>
        <begin position="442"/>
        <end position="492"/>
    </location>
</feature>
<evidence type="ECO:0000313" key="16">
    <source>
        <dbReference type="Proteomes" id="UP000427769"/>
    </source>
</evidence>
<dbReference type="SUPFAM" id="SSF55785">
    <property type="entry name" value="PYP-like sensor domain (PAS domain)"/>
    <property type="match status" value="6"/>
</dbReference>
<keyword evidence="5" id="KW-0597">Phosphoprotein</keyword>
<reference evidence="15 16" key="1">
    <citation type="submission" date="2019-11" db="EMBL/GenBank/DDBJ databases">
        <title>Comparative genomics of hydrocarbon-degrading Desulfosarcina strains.</title>
        <authorList>
            <person name="Watanabe M."/>
            <person name="Kojima H."/>
            <person name="Fukui M."/>
        </authorList>
    </citation>
    <scope>NUCLEOTIDE SEQUENCE [LARGE SCALE GENOMIC DNA]</scope>
    <source>
        <strain evidence="15 16">PP31</strain>
    </source>
</reference>
<dbReference type="Gene3D" id="6.10.340.10">
    <property type="match status" value="1"/>
</dbReference>
<dbReference type="PROSITE" id="PS50109">
    <property type="entry name" value="HIS_KIN"/>
    <property type="match status" value="1"/>
</dbReference>
<dbReference type="Proteomes" id="UP000427769">
    <property type="component" value="Chromosome"/>
</dbReference>
<feature type="domain" description="PAS" evidence="13">
    <location>
        <begin position="731"/>
        <end position="803"/>
    </location>
</feature>
<dbReference type="Pfam" id="PF02743">
    <property type="entry name" value="dCache_1"/>
    <property type="match status" value="1"/>
</dbReference>
<dbReference type="Gene3D" id="3.30.565.10">
    <property type="entry name" value="Histidine kinase-like ATPase, C-terminal domain"/>
    <property type="match status" value="1"/>
</dbReference>
<keyword evidence="9 11" id="KW-1133">Transmembrane helix</keyword>
<dbReference type="CDD" id="cd00130">
    <property type="entry name" value="PAS"/>
    <property type="match status" value="3"/>
</dbReference>
<dbReference type="GO" id="GO:0005886">
    <property type="term" value="C:plasma membrane"/>
    <property type="evidence" value="ECO:0007669"/>
    <property type="project" value="UniProtKB-SubCell"/>
</dbReference>
<evidence type="ECO:0000256" key="1">
    <source>
        <dbReference type="ARBA" id="ARBA00000085"/>
    </source>
</evidence>
<name>A0A5K7Z589_9BACT</name>
<dbReference type="Pfam" id="PF13426">
    <property type="entry name" value="PAS_9"/>
    <property type="match status" value="3"/>
</dbReference>
<evidence type="ECO:0000256" key="6">
    <source>
        <dbReference type="ARBA" id="ARBA00022679"/>
    </source>
</evidence>
<dbReference type="InterPro" id="IPR003594">
    <property type="entry name" value="HATPase_dom"/>
</dbReference>
<feature type="domain" description="PAC" evidence="14">
    <location>
        <begin position="680"/>
        <end position="730"/>
    </location>
</feature>
<evidence type="ECO:0000256" key="11">
    <source>
        <dbReference type="SAM" id="Phobius"/>
    </source>
</evidence>
<feature type="domain" description="Histidine kinase" evidence="12">
    <location>
        <begin position="1124"/>
        <end position="1370"/>
    </location>
</feature>
<evidence type="ECO:0000259" key="13">
    <source>
        <dbReference type="PROSITE" id="PS50112"/>
    </source>
</evidence>
<keyword evidence="7 11" id="KW-0812">Transmembrane</keyword>
<dbReference type="GO" id="GO:0000155">
    <property type="term" value="F:phosphorelay sensor kinase activity"/>
    <property type="evidence" value="ECO:0007669"/>
    <property type="project" value="InterPro"/>
</dbReference>
<feature type="transmembrane region" description="Helical" evidence="11">
    <location>
        <begin position="12"/>
        <end position="34"/>
    </location>
</feature>
<dbReference type="Pfam" id="PF02518">
    <property type="entry name" value="HATPase_c"/>
    <property type="match status" value="1"/>
</dbReference>
<dbReference type="PROSITE" id="PS50113">
    <property type="entry name" value="PAC"/>
    <property type="match status" value="4"/>
</dbReference>
<evidence type="ECO:0000259" key="12">
    <source>
        <dbReference type="PROSITE" id="PS50109"/>
    </source>
</evidence>
<dbReference type="InterPro" id="IPR000700">
    <property type="entry name" value="PAS-assoc_C"/>
</dbReference>
<dbReference type="EMBL" id="AP021875">
    <property type="protein sequence ID" value="BBO75389.1"/>
    <property type="molecule type" value="Genomic_DNA"/>
</dbReference>
<dbReference type="KEGG" id="dwd:DSCW_28060"/>
<dbReference type="InterPro" id="IPR004358">
    <property type="entry name" value="Sig_transdc_His_kin-like_C"/>
</dbReference>
<comment type="catalytic activity">
    <reaction evidence="1">
        <text>ATP + protein L-histidine = ADP + protein N-phospho-L-histidine.</text>
        <dbReference type="EC" id="2.7.13.3"/>
    </reaction>
</comment>
<keyword evidence="4" id="KW-1003">Cell membrane</keyword>
<dbReference type="Gene3D" id="1.10.287.130">
    <property type="match status" value="1"/>
</dbReference>
<evidence type="ECO:0000256" key="5">
    <source>
        <dbReference type="ARBA" id="ARBA00022553"/>
    </source>
</evidence>
<evidence type="ECO:0000256" key="9">
    <source>
        <dbReference type="ARBA" id="ARBA00022989"/>
    </source>
</evidence>
<dbReference type="InterPro" id="IPR000014">
    <property type="entry name" value="PAS"/>
</dbReference>
<gene>
    <name evidence="15" type="ORF">DSCW_28060</name>
</gene>
<dbReference type="PROSITE" id="PS50112">
    <property type="entry name" value="PAS"/>
    <property type="match status" value="4"/>
</dbReference>
<dbReference type="EC" id="2.7.13.3" evidence="3"/>
<dbReference type="PANTHER" id="PTHR43304:SF1">
    <property type="entry name" value="PAC DOMAIN-CONTAINING PROTEIN"/>
    <property type="match status" value="1"/>
</dbReference>
<feature type="domain" description="PAS" evidence="13">
    <location>
        <begin position="990"/>
        <end position="1035"/>
    </location>
</feature>
<dbReference type="CDD" id="cd00082">
    <property type="entry name" value="HisKA"/>
    <property type="match status" value="1"/>
</dbReference>
<dbReference type="PANTHER" id="PTHR43304">
    <property type="entry name" value="PHYTOCHROME-LIKE PROTEIN CPH1"/>
    <property type="match status" value="1"/>
</dbReference>
<dbReference type="SMART" id="SM00091">
    <property type="entry name" value="PAS"/>
    <property type="match status" value="5"/>
</dbReference>
<evidence type="ECO:0000256" key="8">
    <source>
        <dbReference type="ARBA" id="ARBA00022777"/>
    </source>
</evidence>
<dbReference type="InterPro" id="IPR036097">
    <property type="entry name" value="HisK_dim/P_sf"/>
</dbReference>
<evidence type="ECO:0000256" key="3">
    <source>
        <dbReference type="ARBA" id="ARBA00012438"/>
    </source>
</evidence>
<evidence type="ECO:0000256" key="10">
    <source>
        <dbReference type="ARBA" id="ARBA00023136"/>
    </source>
</evidence>
<dbReference type="CDD" id="cd18774">
    <property type="entry name" value="PDC2_HK_sensor"/>
    <property type="match status" value="1"/>
</dbReference>
<feature type="domain" description="PAC" evidence="14">
    <location>
        <begin position="807"/>
        <end position="860"/>
    </location>
</feature>
<dbReference type="InterPro" id="IPR036890">
    <property type="entry name" value="HATPase_C_sf"/>
</dbReference>
<sequence>MKSPIPLKGYLSLLFGIVAILPIITIAVLVWFFVMPSIQSRTGNQHRALARSIAGQISTYLEGGERQLTALAEYLQDRQVQPDTGPVRLLDAQCGKGEFFETLFVVDNTEAVIQSVGLPKSRRASREDYIGLDLSGRKFADTAKDPAGGIWSQTFLSTVSSRMAVALTIPLADGFIIGEITLDRLSAFISQLPVESEYHTMVIDARGQIVADSRNLRWGEVVRADFPLVRGLAGATSTATRTFELDGERMLGTMVEMDVAGWKVLVVQPIRLAFQPIRDTFTLIALGIAVALGLVLSISWLLAGKFSTLFTSYARKAEFIAKGRYDLQWPKAKTWEFARLGQSLERMAEMIKQREKALVDGEQRLKELLANVPGVVYQFEAAPDNPGSYISKIVLLSKAFEMFGLDSGPETYFDDFVACLPPEDQPRFIASVKEAVEEFKPWYYQGRFIKPSGEALWIEGNSTPRRVVDKIVFYGLLTDITHRKEMESSLHLTQFCYDSASIGIYQIESGGRILNVNAHAAQMLGYTIEELSGLSVADIDPDTDHELMESGWRRLVSQGTDFFETTHRCKDGSRIPVQITTTLLEYDDRQFSICFVQDITERKRIEKSLQITQFSFDNANVGIHRVLRDGRIREVNRQFAQMLGYTKEELETMSIVDIDTAFADKTWDSIWEELVARGLIAHESTHRRKDGRRIPVEIYANLLEFEGQQYAIAFAQDITERRSMEQALKESEERLDLALSGANEGIWDWHIDQDAVYFDSRYYTMAGYGPYAFPGAFDEFEKRVRVEDRERVKSAITRYLSGGLDDYKVEFRFRRKDGNYMWVQSKGKIVAWDDQGKPARFIGTHADITERMQAEEALQISEARLKEAQELAGLGYWEWNVNTGKVDWSKKVYEILHLDPSEYSPRIDSIMALSPWPEYKKRHEEIVQRFLQTKEKGSFDQKFLRPDGSIGYYYSTFGGKFDGEGNLTTMQGTIVDITQRKKIEEELRQLRNYLTNIIDSMPSVLVGVDMEGRVTQWNKQAEKVTGRPSSQVLAKPLNVVFSQLADQLETIKTAIKERRVINSPKIAIKAGQETRFEDITIFPLVTNGVEGAVIRVDDVTERVRLEEMMIQSEKMLSVGGLAAGMAHEINNPLAGILQNASVLSNRLTGDLPANHEAAEAAGTSMTAIRKYLELRKLPNMIENIRKSGSLAAIIVKNMLSFARKSDSTVSSHDLSGLLDQSLDLLKTDYDMKKHYDFKKIAIVREYDDATVPVPCESSKIQQVFINILKNGAEAMAEVSSPSTQPMFLLRVRNDGDWVRVEIEDNGPGMDETTRRRIFEPFFTTKPVGKGTGLGLSVSYFIITEDHGGEMRVHAVEDCGTRFVLRLPKEGKGDS</sequence>
<protein>
    <recommendedName>
        <fullName evidence="3">histidine kinase</fullName>
        <ecNumber evidence="3">2.7.13.3</ecNumber>
    </recommendedName>
</protein>
<dbReference type="InterPro" id="IPR013655">
    <property type="entry name" value="PAS_fold_3"/>
</dbReference>
<dbReference type="Gene3D" id="3.30.450.20">
    <property type="entry name" value="PAS domain"/>
    <property type="match status" value="8"/>
</dbReference>
<dbReference type="InterPro" id="IPR052162">
    <property type="entry name" value="Sensor_kinase/Photoreceptor"/>
</dbReference>
<dbReference type="InterPro" id="IPR033479">
    <property type="entry name" value="dCache_1"/>
</dbReference>
<proteinExistence type="predicted"/>
<comment type="subcellular location">
    <subcellularLocation>
        <location evidence="2">Cell membrane</location>
        <topology evidence="2">Multi-pass membrane protein</topology>
    </subcellularLocation>
</comment>
<dbReference type="RefSeq" id="WP_170302279.1">
    <property type="nucleotide sequence ID" value="NZ_AP021875.1"/>
</dbReference>
<dbReference type="GO" id="GO:0006355">
    <property type="term" value="P:regulation of DNA-templated transcription"/>
    <property type="evidence" value="ECO:0007669"/>
    <property type="project" value="InterPro"/>
</dbReference>
<feature type="domain" description="PAS" evidence="13">
    <location>
        <begin position="629"/>
        <end position="650"/>
    </location>
</feature>